<feature type="transmembrane region" description="Helical" evidence="3">
    <location>
        <begin position="195"/>
        <end position="212"/>
    </location>
</feature>
<dbReference type="AlphaFoldDB" id="A0AAU8MJ20"/>
<name>A0AAU8MJ20_9GAMM</name>
<keyword evidence="3" id="KW-0472">Membrane</keyword>
<evidence type="ECO:0000256" key="2">
    <source>
        <dbReference type="ARBA" id="ARBA00022803"/>
    </source>
</evidence>
<feature type="transmembrane region" description="Helical" evidence="3">
    <location>
        <begin position="224"/>
        <end position="242"/>
    </location>
</feature>
<evidence type="ECO:0000313" key="4">
    <source>
        <dbReference type="EMBL" id="XCO73083.1"/>
    </source>
</evidence>
<dbReference type="EMBL" id="CP159925">
    <property type="protein sequence ID" value="XCO73083.1"/>
    <property type="molecule type" value="Genomic_DNA"/>
</dbReference>
<feature type="transmembrane region" description="Helical" evidence="3">
    <location>
        <begin position="296"/>
        <end position="317"/>
    </location>
</feature>
<feature type="transmembrane region" description="Helical" evidence="3">
    <location>
        <begin position="329"/>
        <end position="349"/>
    </location>
</feature>
<evidence type="ECO:0000256" key="3">
    <source>
        <dbReference type="SAM" id="Phobius"/>
    </source>
</evidence>
<dbReference type="PANTHER" id="PTHR44227">
    <property type="match status" value="1"/>
</dbReference>
<accession>A0AAU8MJ20</accession>
<dbReference type="Gene3D" id="1.25.40.10">
    <property type="entry name" value="Tetratricopeptide repeat domain"/>
    <property type="match status" value="1"/>
</dbReference>
<evidence type="ECO:0000256" key="1">
    <source>
        <dbReference type="ARBA" id="ARBA00022737"/>
    </source>
</evidence>
<feature type="transmembrane region" description="Helical" evidence="3">
    <location>
        <begin position="144"/>
        <end position="161"/>
    </location>
</feature>
<dbReference type="PANTHER" id="PTHR44227:SF3">
    <property type="entry name" value="PROTEIN O-MANNOSYL-TRANSFERASE TMTC4"/>
    <property type="match status" value="1"/>
</dbReference>
<feature type="transmembrane region" description="Helical" evidence="3">
    <location>
        <begin position="87"/>
        <end position="105"/>
    </location>
</feature>
<keyword evidence="3" id="KW-1133">Transmembrane helix</keyword>
<feature type="transmembrane region" description="Helical" evidence="3">
    <location>
        <begin position="355"/>
        <end position="374"/>
    </location>
</feature>
<proteinExistence type="predicted"/>
<keyword evidence="1" id="KW-0677">Repeat</keyword>
<reference evidence="4" key="1">
    <citation type="submission" date="2024-06" db="EMBL/GenBank/DDBJ databases">
        <authorList>
            <person name="Li S."/>
        </authorList>
    </citation>
    <scope>NUCLEOTIDE SEQUENCE</scope>
    <source>
        <strain evidence="4">SR10</strain>
    </source>
</reference>
<evidence type="ECO:0008006" key="5">
    <source>
        <dbReference type="Google" id="ProtNLM"/>
    </source>
</evidence>
<sequence>MPARVVLLAAMVLTAVVYWAGLSGPFIFDDQPNLEPIQRWLAGDTTWQAVVFGNESGLLGRPVSMGSFVLSAYFGGHTTFAYKLGNLIVHLLCGLVGWQVIRRLLAEDARLAPRADMLASIVVGLWLLHPINASTVLYSVQRMAQLSTLFVLASLWTYLACRRQLAAGRLSLAVPGLFLLFPLFVAAGLMSKENAAVAPALCLVIELAYFLARPEHKRVRQAFFGVFLALPAIAVFAALFLAPDKLIGSYSERDFTLAERLLTQSRALMDYVGTLLVPRTPLMGLYTDDFAASTGLFSPATTAVSILALLLISALAIKLRKRAPSFFAGWFFFLVAHSVESGILPLELYFEHRNYLPGFGLILAVVGLTALLPEDLPLNVFSPKQLGFLIAGGFAAAFAMGTLGRANVWQAEDTILEQGLKHHPGSLRAQLTRATISMRQGNLQGSYDAFADLVASKHPRVQAVGRISWVTLDCISRKPVTKGELRHAISYARPSLSSSEVPALRLLARVVREQGCGELTNADVADAVASILDRAANQPDTARAKWLTRFLAAETFLHAGNIAQAQKQAELAWNASGDLPVGVLLAQIYAGRGMKPEAERLVVTLRQRMKPYDKTGQAELAKAEALLAKL</sequence>
<feature type="transmembrane region" description="Helical" evidence="3">
    <location>
        <begin position="170"/>
        <end position="189"/>
    </location>
</feature>
<feature type="transmembrane region" description="Helical" evidence="3">
    <location>
        <begin position="7"/>
        <end position="28"/>
    </location>
</feature>
<feature type="transmembrane region" description="Helical" evidence="3">
    <location>
        <begin position="117"/>
        <end position="138"/>
    </location>
</feature>
<organism evidence="4">
    <name type="scientific">Lysobacter firmicutimachus</name>
    <dbReference type="NCBI Taxonomy" id="1792846"/>
    <lineage>
        <taxon>Bacteria</taxon>
        <taxon>Pseudomonadati</taxon>
        <taxon>Pseudomonadota</taxon>
        <taxon>Gammaproteobacteria</taxon>
        <taxon>Lysobacterales</taxon>
        <taxon>Lysobacteraceae</taxon>
        <taxon>Lysobacter</taxon>
    </lineage>
</organism>
<keyword evidence="3" id="KW-0812">Transmembrane</keyword>
<keyword evidence="2" id="KW-0802">TPR repeat</keyword>
<feature type="transmembrane region" description="Helical" evidence="3">
    <location>
        <begin position="386"/>
        <end position="404"/>
    </location>
</feature>
<gene>
    <name evidence="4" type="ORF">ABU614_11725</name>
</gene>
<protein>
    <recommendedName>
        <fullName evidence="5">Tetratricopeptide repeat protein</fullName>
    </recommendedName>
</protein>
<dbReference type="InterPro" id="IPR052346">
    <property type="entry name" value="O-mannosyl-transferase_TMTC"/>
</dbReference>
<dbReference type="InterPro" id="IPR011990">
    <property type="entry name" value="TPR-like_helical_dom_sf"/>
</dbReference>
<dbReference type="RefSeq" id="WP_363796235.1">
    <property type="nucleotide sequence ID" value="NZ_CP159925.1"/>
</dbReference>